<reference evidence="6 7" key="1">
    <citation type="journal article" date="2011" name="BMC Genomics">
        <title>Genome sequencing reveals diversification of virulence factor content and possible host adaptation in distinct subpopulations of Salmonella enterica.</title>
        <authorList>
            <person name="den Bakker H.C."/>
            <person name="Moreno Switt A.I."/>
            <person name="Govoni G."/>
            <person name="Cummings C.A."/>
            <person name="Ranieri M.L."/>
            <person name="Degoricija L."/>
            <person name="Hoelzer K."/>
            <person name="Rodriguez-Rivera L.D."/>
            <person name="Brown S."/>
            <person name="Bolchacova E."/>
            <person name="Furtado M.R."/>
            <person name="Wiedmann M."/>
        </authorList>
    </citation>
    <scope>NUCLEOTIDE SEQUENCE [LARGE SCALE GENOMIC DNA]</scope>
    <source>
        <strain evidence="6 7">A4-669</strain>
    </source>
</reference>
<protein>
    <recommendedName>
        <fullName evidence="2">Apo-citrate lyase phosphoribosyl-dephospho-CoA transferase</fullName>
        <ecNumber evidence="1">2.7.7.61</ecNumber>
    </recommendedName>
</protein>
<comment type="caution">
    <text evidence="6">The sequence shown here is derived from an EMBL/GenBank/DDBJ whole genome shotgun (WGS) entry which is preliminary data.</text>
</comment>
<organism evidence="6 7">
    <name type="scientific">Salmonella enterica subsp. enterica serovar Adelaide str. A4-669</name>
    <dbReference type="NCBI Taxonomy" id="913063"/>
    <lineage>
        <taxon>Bacteria</taxon>
        <taxon>Pseudomonadati</taxon>
        <taxon>Pseudomonadota</taxon>
        <taxon>Gammaproteobacteria</taxon>
        <taxon>Enterobacterales</taxon>
        <taxon>Enterobacteriaceae</taxon>
        <taxon>Salmonella</taxon>
    </lineage>
</organism>
<proteinExistence type="predicted"/>
<evidence type="ECO:0000313" key="6">
    <source>
        <dbReference type="EMBL" id="EHC42162.1"/>
    </source>
</evidence>
<dbReference type="AlphaFoldDB" id="A0A6C8GSQ6"/>
<evidence type="ECO:0000256" key="2">
    <source>
        <dbReference type="ARBA" id="ARBA00016314"/>
    </source>
</evidence>
<comment type="catalytic activity">
    <reaction evidence="5">
        <text>apo-[citrate lyase ACP] + 2'-(5''-triphospho-alpha-D-ribosyl)-3'-dephospho-CoA = holo-[citrate lyase ACP] + diphosphate</text>
        <dbReference type="Rhea" id="RHEA:16333"/>
        <dbReference type="Rhea" id="RHEA-COMP:10157"/>
        <dbReference type="Rhea" id="RHEA-COMP:10158"/>
        <dbReference type="ChEBI" id="CHEBI:29999"/>
        <dbReference type="ChEBI" id="CHEBI:33019"/>
        <dbReference type="ChEBI" id="CHEBI:61378"/>
        <dbReference type="ChEBI" id="CHEBI:82683"/>
        <dbReference type="EC" id="2.7.7.61"/>
    </reaction>
</comment>
<evidence type="ECO:0000256" key="3">
    <source>
        <dbReference type="ARBA" id="ARBA00022679"/>
    </source>
</evidence>
<keyword evidence="4" id="KW-0548">Nucleotidyltransferase</keyword>
<sequence>MICQQDAHLCARGKHHTLDLLLDEIARRIECYERERCD</sequence>
<dbReference type="EC" id="2.7.7.61" evidence="1"/>
<evidence type="ECO:0000256" key="4">
    <source>
        <dbReference type="ARBA" id="ARBA00022695"/>
    </source>
</evidence>
<keyword evidence="3" id="KW-0808">Transferase</keyword>
<evidence type="ECO:0000256" key="5">
    <source>
        <dbReference type="ARBA" id="ARBA00048574"/>
    </source>
</evidence>
<evidence type="ECO:0000256" key="1">
    <source>
        <dbReference type="ARBA" id="ARBA00012524"/>
    </source>
</evidence>
<name>A0A6C8GSQ6_SALET</name>
<dbReference type="Proteomes" id="UP000004906">
    <property type="component" value="Unassembled WGS sequence"/>
</dbReference>
<accession>A0A6C8GSQ6</accession>
<evidence type="ECO:0000313" key="7">
    <source>
        <dbReference type="Proteomes" id="UP000004906"/>
    </source>
</evidence>
<dbReference type="EMBL" id="AFCI01000050">
    <property type="protein sequence ID" value="EHC42162.1"/>
    <property type="molecule type" value="Genomic_DNA"/>
</dbReference>
<dbReference type="Pfam" id="PF03802">
    <property type="entry name" value="CitX"/>
    <property type="match status" value="1"/>
</dbReference>
<dbReference type="InterPro" id="IPR005551">
    <property type="entry name" value="CitX"/>
</dbReference>
<gene>
    <name evidence="6" type="ORF">LTSEADE_0122</name>
</gene>